<reference evidence="2 3" key="1">
    <citation type="submission" date="2021-04" db="EMBL/GenBank/DDBJ databases">
        <title>Genome analysis of Polyangium sp.</title>
        <authorList>
            <person name="Li Y."/>
            <person name="Wang J."/>
        </authorList>
    </citation>
    <scope>NUCLEOTIDE SEQUENCE [LARGE SCALE GENOMIC DNA]</scope>
    <source>
        <strain evidence="2 3">SDU14</strain>
    </source>
</reference>
<sequence>MSHIYVDGCEIQYEVKGRGEVVLLLHGLGSSLLDWEMQVPALAERYTVVTVDLRGHGRSGKPAGPYRIATFAADVAELLRRLALGPAHVVGFSMGGMIGFQLAVDAPSLVRSLVVVNSAPAFVPRTWREHLAVVQRLVALRVLGVRGFARKIASMNFPRSDQAALRQKLAARLGQNDEAAYLASTKAILGWSVAERIGTIRCPVLVVTGDQDYTPVAAKEAYAARIPRARVAVVEGSRHCTPIDQPEAFNRLLLEFLEEQATAPAEHAEVCHGT</sequence>
<dbReference type="Pfam" id="PF00561">
    <property type="entry name" value="Abhydrolase_1"/>
    <property type="match status" value="1"/>
</dbReference>
<dbReference type="Gene3D" id="3.40.50.1820">
    <property type="entry name" value="alpha/beta hydrolase"/>
    <property type="match status" value="1"/>
</dbReference>
<evidence type="ECO:0000313" key="3">
    <source>
        <dbReference type="Proteomes" id="UP001151081"/>
    </source>
</evidence>
<protein>
    <submittedName>
        <fullName evidence="2">Alpha/beta fold hydrolase</fullName>
    </submittedName>
</protein>
<keyword evidence="2" id="KW-0378">Hydrolase</keyword>
<gene>
    <name evidence="2" type="ORF">KEG57_23935</name>
</gene>
<comment type="caution">
    <text evidence="2">The sequence shown here is derived from an EMBL/GenBank/DDBJ whole genome shotgun (WGS) entry which is preliminary data.</text>
</comment>
<dbReference type="PANTHER" id="PTHR43798:SF33">
    <property type="entry name" value="HYDROLASE, PUTATIVE (AFU_ORTHOLOGUE AFUA_2G14860)-RELATED"/>
    <property type="match status" value="1"/>
</dbReference>
<name>A0A9X3X4J0_9BACT</name>
<dbReference type="InterPro" id="IPR029058">
    <property type="entry name" value="AB_hydrolase_fold"/>
</dbReference>
<dbReference type="GO" id="GO:0016787">
    <property type="term" value="F:hydrolase activity"/>
    <property type="evidence" value="ECO:0007669"/>
    <property type="project" value="UniProtKB-KW"/>
</dbReference>
<accession>A0A9X3X4J0</accession>
<feature type="domain" description="AB hydrolase-1" evidence="1">
    <location>
        <begin position="21"/>
        <end position="245"/>
    </location>
</feature>
<dbReference type="EMBL" id="JAGTJJ010000014">
    <property type="protein sequence ID" value="MDC3983579.1"/>
    <property type="molecule type" value="Genomic_DNA"/>
</dbReference>
<keyword evidence="3" id="KW-1185">Reference proteome</keyword>
<evidence type="ECO:0000313" key="2">
    <source>
        <dbReference type="EMBL" id="MDC3983579.1"/>
    </source>
</evidence>
<dbReference type="PANTHER" id="PTHR43798">
    <property type="entry name" value="MONOACYLGLYCEROL LIPASE"/>
    <property type="match status" value="1"/>
</dbReference>
<dbReference type="InterPro" id="IPR050266">
    <property type="entry name" value="AB_hydrolase_sf"/>
</dbReference>
<dbReference type="Proteomes" id="UP001151081">
    <property type="component" value="Unassembled WGS sequence"/>
</dbReference>
<dbReference type="AlphaFoldDB" id="A0A9X3X4J0"/>
<dbReference type="GO" id="GO:0016020">
    <property type="term" value="C:membrane"/>
    <property type="evidence" value="ECO:0007669"/>
    <property type="project" value="TreeGrafter"/>
</dbReference>
<organism evidence="2 3">
    <name type="scientific">Polyangium jinanense</name>
    <dbReference type="NCBI Taxonomy" id="2829994"/>
    <lineage>
        <taxon>Bacteria</taxon>
        <taxon>Pseudomonadati</taxon>
        <taxon>Myxococcota</taxon>
        <taxon>Polyangia</taxon>
        <taxon>Polyangiales</taxon>
        <taxon>Polyangiaceae</taxon>
        <taxon>Polyangium</taxon>
    </lineage>
</organism>
<dbReference type="PRINTS" id="PR00111">
    <property type="entry name" value="ABHYDROLASE"/>
</dbReference>
<proteinExistence type="predicted"/>
<evidence type="ECO:0000259" key="1">
    <source>
        <dbReference type="Pfam" id="PF00561"/>
    </source>
</evidence>
<dbReference type="SUPFAM" id="SSF53474">
    <property type="entry name" value="alpha/beta-Hydrolases"/>
    <property type="match status" value="1"/>
</dbReference>
<dbReference type="InterPro" id="IPR000073">
    <property type="entry name" value="AB_hydrolase_1"/>
</dbReference>
<dbReference type="RefSeq" id="WP_272423239.1">
    <property type="nucleotide sequence ID" value="NZ_JAGTJJ010000014.1"/>
</dbReference>